<evidence type="ECO:0000256" key="13">
    <source>
        <dbReference type="ARBA" id="ARBA00023157"/>
    </source>
</evidence>
<evidence type="ECO:0000256" key="1">
    <source>
        <dbReference type="ARBA" id="ARBA00001947"/>
    </source>
</evidence>
<dbReference type="Pfam" id="PF00675">
    <property type="entry name" value="Peptidase_M16"/>
    <property type="match status" value="1"/>
</dbReference>
<dbReference type="InterPro" id="IPR011249">
    <property type="entry name" value="Metalloenz_LuxS/M16"/>
</dbReference>
<dbReference type="FunFam" id="3.30.830.10:FF:000020">
    <property type="entry name" value="Mitochondrial presequence protease"/>
    <property type="match status" value="1"/>
</dbReference>
<evidence type="ECO:0000256" key="10">
    <source>
        <dbReference type="ARBA" id="ARBA00022946"/>
    </source>
</evidence>
<feature type="region of interest" description="Disordered" evidence="14">
    <location>
        <begin position="293"/>
        <end position="316"/>
    </location>
</feature>
<dbReference type="SMART" id="SM01264">
    <property type="entry name" value="M16C_associated"/>
    <property type="match status" value="1"/>
</dbReference>
<sequence length="1003" mass="113863">MIPMSFILHRSNINRLWRVCQRSRSLAVKEAVQSLKHGDKVHGYTVEKVVEVPELFLKAVTLQHDKTGAKHLHVARDDSNNTFSVAFRTTPMDSTGVPHILEHTTLCGSRKFPVRDPFFKMLNRSLATYMNALTASDWTMYPFSSQNRRDFDNLLSIYLDAVFYPLLRELDFSQEGWRLEHEDPQNRETPIIFKGVVFNEMKGVFSSSQSLFAEAVQNKLFPSHTYSVISGGDPHFIPDLTWSHLKNFHASHYHPSNSRFFTYGNFPLEDHLEFINSRYLRHFDRIHTNTTVPNEQRWSSPRSESITCQPDPMAPDPEKQTTVAINFLMSEITDVFEAFTQSIICTLLVDGETSPFYQALLEANIGSDYAPVNGFNGYTKESSFSVGLQGIHPSDVEKVEKIIYDTIDKVIQEGFDSSRVDALLHRIELAQKHQSANFGLGIAMSIASCWNHDGDPSELLKINQEVTLFKEKLKKDPHFLQKKVQQYFKDNQHRLTLRMSPDEKYEEKRKQREAEKLKSLVNSLTDVDKEKIYERGLELLKMQTTEEDLSCLPTLRVAEIDRKIKPEPTEMISIHGVPLQYSAQPTNEVTYVRMMSDISKVPDELKKYIPLFSGVITKMGAGPYDYKQFSHQVELYTGGLDSGTHITTDPNDSLAFEQGLIFSSHCLERNTEKMFALWTEIFRNADLTDSNRLTTLIKMTAADMAASLSHAGHSYAMTHCASHLSPAASLKEQFSGVTQVSLMKKIAESSDQSEVIKNLEEISKYVMNKDNMRLSLNATPSYMSSALSEVEEFVNSLPGSVSPYDIFSKPSGFEPKEVFTQIEFPFSVNYMSKAVQIVSYTHPDFPILCVLSRLLSWKYLHREIREKGGAYGGGASCTTGIFSFYSYRDPNSLQTLQTFDKSVEWAVAGKFTEEDVEEAKLSVFQQTDKPVAPGNVGMSQFVSSLTDPVRQAFRDTVFAVTRDDLVNVTNRYLVSGQRPQASSFLGPANELFSKDPKWKIIKE</sequence>
<keyword evidence="13" id="KW-1015">Disulfide bond</keyword>
<dbReference type="GO" id="GO:0016485">
    <property type="term" value="P:protein processing"/>
    <property type="evidence" value="ECO:0007669"/>
    <property type="project" value="TreeGrafter"/>
</dbReference>
<dbReference type="PANTHER" id="PTHR43016">
    <property type="entry name" value="PRESEQUENCE PROTEASE"/>
    <property type="match status" value="1"/>
</dbReference>
<dbReference type="InterPro" id="IPR013578">
    <property type="entry name" value="Peptidase_M16C_assoc"/>
</dbReference>
<keyword evidence="12" id="KW-0496">Mitochondrion</keyword>
<dbReference type="InterPro" id="IPR055130">
    <property type="entry name" value="PreP_C"/>
</dbReference>
<evidence type="ECO:0000256" key="2">
    <source>
        <dbReference type="ARBA" id="ARBA00004305"/>
    </source>
</evidence>
<dbReference type="AlphaFoldDB" id="A0AAE0SH90"/>
<evidence type="ECO:0000256" key="9">
    <source>
        <dbReference type="ARBA" id="ARBA00022833"/>
    </source>
</evidence>
<reference evidence="16" key="1">
    <citation type="journal article" date="2021" name="Genome Biol. Evol.">
        <title>A High-Quality Reference Genome for a Parasitic Bivalve with Doubly Uniparental Inheritance (Bivalvia: Unionida).</title>
        <authorList>
            <person name="Smith C.H."/>
        </authorList>
    </citation>
    <scope>NUCLEOTIDE SEQUENCE</scope>
    <source>
        <strain evidence="16">CHS0354</strain>
    </source>
</reference>
<dbReference type="GO" id="GO:0004222">
    <property type="term" value="F:metalloendopeptidase activity"/>
    <property type="evidence" value="ECO:0007669"/>
    <property type="project" value="TreeGrafter"/>
</dbReference>
<keyword evidence="10" id="KW-0809">Transit peptide</keyword>
<evidence type="ECO:0000256" key="3">
    <source>
        <dbReference type="ARBA" id="ARBA00007575"/>
    </source>
</evidence>
<dbReference type="InterPro" id="IPR007863">
    <property type="entry name" value="Peptidase_M16_C"/>
</dbReference>
<dbReference type="SUPFAM" id="SSF63411">
    <property type="entry name" value="LuxS/MPP-like metallohydrolase"/>
    <property type="match status" value="4"/>
</dbReference>
<dbReference type="Pfam" id="PF08367">
    <property type="entry name" value="M16C_assoc"/>
    <property type="match status" value="1"/>
</dbReference>
<evidence type="ECO:0000256" key="7">
    <source>
        <dbReference type="ARBA" id="ARBA00022723"/>
    </source>
</evidence>
<evidence type="ECO:0000256" key="14">
    <source>
        <dbReference type="SAM" id="MobiDB-lite"/>
    </source>
</evidence>
<dbReference type="InterPro" id="IPR011765">
    <property type="entry name" value="Pept_M16_N"/>
</dbReference>
<keyword evidence="6" id="KW-0645">Protease</keyword>
<comment type="similarity">
    <text evidence="3">Belongs to the peptidase M16 family. PreP subfamily.</text>
</comment>
<reference evidence="16" key="2">
    <citation type="journal article" date="2021" name="Genome Biol. Evol.">
        <title>Developing a high-quality reference genome for a parasitic bivalve with doubly uniparental inheritance (Bivalvia: Unionida).</title>
        <authorList>
            <person name="Smith C.H."/>
        </authorList>
    </citation>
    <scope>NUCLEOTIDE SEQUENCE</scope>
    <source>
        <strain evidence="16">CHS0354</strain>
        <tissue evidence="16">Mantle</tissue>
    </source>
</reference>
<keyword evidence="9" id="KW-0862">Zinc</keyword>
<dbReference type="Gene3D" id="3.30.830.10">
    <property type="entry name" value="Metalloenzyme, LuxS/M16 peptidase-like"/>
    <property type="match status" value="4"/>
</dbReference>
<evidence type="ECO:0000256" key="6">
    <source>
        <dbReference type="ARBA" id="ARBA00022670"/>
    </source>
</evidence>
<evidence type="ECO:0000259" key="15">
    <source>
        <dbReference type="SMART" id="SM01264"/>
    </source>
</evidence>
<keyword evidence="7" id="KW-0479">Metal-binding</keyword>
<comment type="cofactor">
    <cofactor evidence="1">
        <name>Zn(2+)</name>
        <dbReference type="ChEBI" id="CHEBI:29105"/>
    </cofactor>
</comment>
<dbReference type="Proteomes" id="UP001195483">
    <property type="component" value="Unassembled WGS sequence"/>
</dbReference>
<evidence type="ECO:0000256" key="4">
    <source>
        <dbReference type="ARBA" id="ARBA00011853"/>
    </source>
</evidence>
<evidence type="ECO:0000256" key="11">
    <source>
        <dbReference type="ARBA" id="ARBA00023049"/>
    </source>
</evidence>
<keyword evidence="11" id="KW-0482">Metalloprotease</keyword>
<dbReference type="EMBL" id="JAEAOA010002340">
    <property type="protein sequence ID" value="KAK3591663.1"/>
    <property type="molecule type" value="Genomic_DNA"/>
</dbReference>
<evidence type="ECO:0000313" key="17">
    <source>
        <dbReference type="Proteomes" id="UP001195483"/>
    </source>
</evidence>
<evidence type="ECO:0000256" key="5">
    <source>
        <dbReference type="ARBA" id="ARBA00020167"/>
    </source>
</evidence>
<dbReference type="GO" id="GO:0046872">
    <property type="term" value="F:metal ion binding"/>
    <property type="evidence" value="ECO:0007669"/>
    <property type="project" value="UniProtKB-KW"/>
</dbReference>
<dbReference type="PANTHER" id="PTHR43016:SF13">
    <property type="entry name" value="PRESEQUENCE PROTEASE, MITOCHONDRIAL"/>
    <property type="match status" value="1"/>
</dbReference>
<accession>A0AAE0SH90</accession>
<keyword evidence="8" id="KW-0378">Hydrolase</keyword>
<evidence type="ECO:0000256" key="12">
    <source>
        <dbReference type="ARBA" id="ARBA00023128"/>
    </source>
</evidence>
<organism evidence="16 17">
    <name type="scientific">Potamilus streckersoni</name>
    <dbReference type="NCBI Taxonomy" id="2493646"/>
    <lineage>
        <taxon>Eukaryota</taxon>
        <taxon>Metazoa</taxon>
        <taxon>Spiralia</taxon>
        <taxon>Lophotrochozoa</taxon>
        <taxon>Mollusca</taxon>
        <taxon>Bivalvia</taxon>
        <taxon>Autobranchia</taxon>
        <taxon>Heteroconchia</taxon>
        <taxon>Palaeoheterodonta</taxon>
        <taxon>Unionida</taxon>
        <taxon>Unionoidea</taxon>
        <taxon>Unionidae</taxon>
        <taxon>Ambleminae</taxon>
        <taxon>Lampsilini</taxon>
        <taxon>Potamilus</taxon>
    </lineage>
</organism>
<gene>
    <name evidence="16" type="ORF">CHS0354_040573</name>
</gene>
<protein>
    <recommendedName>
        <fullName evidence="5">Presequence protease, mitochondrial</fullName>
    </recommendedName>
</protein>
<evidence type="ECO:0000313" key="16">
    <source>
        <dbReference type="EMBL" id="KAK3591663.1"/>
    </source>
</evidence>
<dbReference type="Pfam" id="PF22516">
    <property type="entry name" value="PreP_C"/>
    <property type="match status" value="1"/>
</dbReference>
<dbReference type="FunFam" id="3.30.830.10:FF:000009">
    <property type="entry name" value="Presequence protease, mitochondrial"/>
    <property type="match status" value="1"/>
</dbReference>
<dbReference type="FunFam" id="3.30.830.10:FF:000013">
    <property type="entry name" value="Mitochondrial presequence protease"/>
    <property type="match status" value="1"/>
</dbReference>
<comment type="subunit">
    <text evidence="4">Monomer and homodimer; homodimerization is induced by binding of the substrate.</text>
</comment>
<dbReference type="GO" id="GO:0005759">
    <property type="term" value="C:mitochondrial matrix"/>
    <property type="evidence" value="ECO:0007669"/>
    <property type="project" value="UniProtKB-SubCell"/>
</dbReference>
<evidence type="ECO:0000256" key="8">
    <source>
        <dbReference type="ARBA" id="ARBA00022801"/>
    </source>
</evidence>
<comment type="caution">
    <text evidence="16">The sequence shown here is derived from an EMBL/GenBank/DDBJ whole genome shotgun (WGS) entry which is preliminary data.</text>
</comment>
<reference evidence="16" key="3">
    <citation type="submission" date="2023-05" db="EMBL/GenBank/DDBJ databases">
        <authorList>
            <person name="Smith C.H."/>
        </authorList>
    </citation>
    <scope>NUCLEOTIDE SEQUENCE</scope>
    <source>
        <strain evidence="16">CHS0354</strain>
        <tissue evidence="16">Mantle</tissue>
    </source>
</reference>
<comment type="subcellular location">
    <subcellularLocation>
        <location evidence="2">Mitochondrion matrix</location>
    </subcellularLocation>
</comment>
<dbReference type="Pfam" id="PF05193">
    <property type="entry name" value="Peptidase_M16_C"/>
    <property type="match status" value="1"/>
</dbReference>
<proteinExistence type="inferred from homology"/>
<name>A0AAE0SH90_9BIVA</name>
<dbReference type="FunFam" id="3.30.830.10:FF:000011">
    <property type="entry name" value="Presequence protease, mitochondrial"/>
    <property type="match status" value="1"/>
</dbReference>
<feature type="compositionally biased region" description="Polar residues" evidence="14">
    <location>
        <begin position="293"/>
        <end position="308"/>
    </location>
</feature>
<feature type="domain" description="Peptidase M16C associated" evidence="15">
    <location>
        <begin position="499"/>
        <end position="746"/>
    </location>
</feature>
<keyword evidence="17" id="KW-1185">Reference proteome</keyword>